<proteinExistence type="predicted"/>
<comment type="caution">
    <text evidence="1">The sequence shown here is derived from an EMBL/GenBank/DDBJ whole genome shotgun (WGS) entry which is preliminary data.</text>
</comment>
<dbReference type="AlphaFoldDB" id="A0A7J4D0M3"/>
<dbReference type="Gene3D" id="2.60.120.200">
    <property type="match status" value="1"/>
</dbReference>
<dbReference type="Pfam" id="PF13385">
    <property type="entry name" value="Laminin_G_3"/>
    <property type="match status" value="1"/>
</dbReference>
<dbReference type="SUPFAM" id="SSF49899">
    <property type="entry name" value="Concanavalin A-like lectins/glucanases"/>
    <property type="match status" value="1"/>
</dbReference>
<accession>A0A7J4D0M3</accession>
<dbReference type="InterPro" id="IPR013320">
    <property type="entry name" value="ConA-like_dom_sf"/>
</dbReference>
<gene>
    <name evidence="1" type="ORF">EYO15_03375</name>
</gene>
<name>A0A7J4D0M3_9ARCH</name>
<dbReference type="Proteomes" id="UP000589132">
    <property type="component" value="Unassembled WGS sequence"/>
</dbReference>
<evidence type="ECO:0000313" key="1">
    <source>
        <dbReference type="EMBL" id="HIA98203.1"/>
    </source>
</evidence>
<evidence type="ECO:0000313" key="2">
    <source>
        <dbReference type="Proteomes" id="UP000589132"/>
    </source>
</evidence>
<sequence>GNDWEWTTGEIVDAAASGNEIELEVVDGDFWIHIVGWNGDEDTSLAFEAIENGGRYVDVDTCNMYYRFNGDLTDACAATGGGTLSASGDASVSSAGKMGNGLTLDGSGDYATGAFGSINLASDWSFEAWIKPATIGQGTIFSISNSDGNEDNHELSIQLGASDELQICEGTGQCSTTTGDRIGTEDTWYHIAVTHDYTSIFNDDIDLYVDNKRVKENDGFVSFVGTPSGSIVIEIGTGDDDNGGDFDGIIDDLRMLNYQKMAFAGGIMLSKVVPSTDVVHIYNAAESAIVLTGIRLMYDTGDSDCGGFSGTLAAGATTSTTCSHDLGPDDAVYLLDIDGDNSGSSDSGAGDTKEWAIDGVCWNDGGGSAAACNGASDVMIAAGLWPVGVYMDLSEGDGDTLHLISNGNNDEGPSDWYVPEFSTLLMPIASVLLIVGYNYRRREALD</sequence>
<dbReference type="EMBL" id="DTTC01000225">
    <property type="protein sequence ID" value="HIA98203.1"/>
    <property type="molecule type" value="Genomic_DNA"/>
</dbReference>
<reference evidence="2" key="1">
    <citation type="journal article" date="2019" name="bioRxiv">
        <title>Genome diversification in globally distributed novel marine Proteobacteria is linked to environmental adaptation.</title>
        <authorList>
            <person name="Zhou Z."/>
            <person name="Tran P.Q."/>
            <person name="Kieft K."/>
            <person name="Anantharaman K."/>
        </authorList>
    </citation>
    <scope>NUCLEOTIDE SEQUENCE [LARGE SCALE GENOMIC DNA]</scope>
</reference>
<feature type="non-terminal residue" evidence="1">
    <location>
        <position position="1"/>
    </location>
</feature>
<organism evidence="1 2">
    <name type="scientific">Marine Group III euryarchaeote</name>
    <dbReference type="NCBI Taxonomy" id="2173149"/>
    <lineage>
        <taxon>Archaea</taxon>
        <taxon>Methanobacteriati</taxon>
        <taxon>Thermoplasmatota</taxon>
        <taxon>Thermoplasmata</taxon>
        <taxon>Candidatus Thermoprofundales</taxon>
    </lineage>
</organism>
<protein>
    <submittedName>
        <fullName evidence="1">LamG domain-containing protein</fullName>
    </submittedName>
</protein>